<feature type="compositionally biased region" description="Basic and acidic residues" evidence="12">
    <location>
        <begin position="296"/>
        <end position="315"/>
    </location>
</feature>
<dbReference type="FunFam" id="3.30.40.10:FF:000569">
    <property type="entry name" value="Chromatin modification-related protein"/>
    <property type="match status" value="1"/>
</dbReference>
<dbReference type="InterPro" id="IPR024610">
    <property type="entry name" value="ING_N_histone-binding"/>
</dbReference>
<feature type="compositionally biased region" description="Basic residues" evidence="12">
    <location>
        <begin position="316"/>
        <end position="325"/>
    </location>
</feature>
<dbReference type="InterPro" id="IPR028651">
    <property type="entry name" value="ING_fam"/>
</dbReference>
<dbReference type="GO" id="GO:0008270">
    <property type="term" value="F:zinc ion binding"/>
    <property type="evidence" value="ECO:0007669"/>
    <property type="project" value="UniProtKB-KW"/>
</dbReference>
<evidence type="ECO:0000256" key="4">
    <source>
        <dbReference type="ARBA" id="ARBA00022771"/>
    </source>
</evidence>
<feature type="region of interest" description="Disordered" evidence="12">
    <location>
        <begin position="1"/>
        <end position="52"/>
    </location>
</feature>
<feature type="region of interest" description="Disordered" evidence="12">
    <location>
        <begin position="121"/>
        <end position="152"/>
    </location>
</feature>
<comment type="subunit">
    <text evidence="11">Component of an histone acetyltransferase complex. Interacts with H3K4me3 and to a lesser extent with H3K4me2.</text>
</comment>
<keyword evidence="15" id="KW-1185">Reference proteome</keyword>
<dbReference type="GO" id="GO:0033698">
    <property type="term" value="C:Rpd3L complex"/>
    <property type="evidence" value="ECO:0007669"/>
    <property type="project" value="TreeGrafter"/>
</dbReference>
<dbReference type="InterPro" id="IPR011011">
    <property type="entry name" value="Znf_FYVE_PHD"/>
</dbReference>
<organism evidence="14 15">
    <name type="scientific">Botrytis elliptica</name>
    <dbReference type="NCBI Taxonomy" id="278938"/>
    <lineage>
        <taxon>Eukaryota</taxon>
        <taxon>Fungi</taxon>
        <taxon>Dikarya</taxon>
        <taxon>Ascomycota</taxon>
        <taxon>Pezizomycotina</taxon>
        <taxon>Leotiomycetes</taxon>
        <taxon>Helotiales</taxon>
        <taxon>Sclerotiniaceae</taxon>
        <taxon>Botrytis</taxon>
    </lineage>
</organism>
<dbReference type="InterPro" id="IPR019787">
    <property type="entry name" value="Znf_PHD-finger"/>
</dbReference>
<dbReference type="PROSITE" id="PS50016">
    <property type="entry name" value="ZF_PHD_2"/>
    <property type="match status" value="1"/>
</dbReference>
<name>A0A4Z1K6K3_9HELO</name>
<feature type="compositionally biased region" description="Polar residues" evidence="12">
    <location>
        <begin position="460"/>
        <end position="489"/>
    </location>
</feature>
<feature type="compositionally biased region" description="Low complexity" evidence="12">
    <location>
        <begin position="326"/>
        <end position="335"/>
    </location>
</feature>
<comment type="domain">
    <text evidence="11">The PHD-type zinc finger mediates the binding to H3K4me3.</text>
</comment>
<feature type="domain" description="PHD-type" evidence="13">
    <location>
        <begin position="648"/>
        <end position="699"/>
    </location>
</feature>
<feature type="binding site" evidence="9">
    <location>
        <position position="651"/>
    </location>
    <ligand>
        <name>Zn(2+)</name>
        <dbReference type="ChEBI" id="CHEBI:29105"/>
        <label>1</label>
    </ligand>
</feature>
<gene>
    <name evidence="14" type="ORF">BELL_0026g00260</name>
</gene>
<feature type="binding site" evidence="9">
    <location>
        <position position="693"/>
    </location>
    <ligand>
        <name>Zn(2+)</name>
        <dbReference type="ChEBI" id="CHEBI:29105"/>
        <label>2</label>
    </ligand>
</feature>
<evidence type="ECO:0000313" key="15">
    <source>
        <dbReference type="Proteomes" id="UP000297229"/>
    </source>
</evidence>
<feature type="site" description="Histone H3K4me3 binding" evidence="8">
    <location>
        <position position="661"/>
    </location>
</feature>
<evidence type="ECO:0000256" key="10">
    <source>
        <dbReference type="PROSITE-ProRule" id="PRU00146"/>
    </source>
</evidence>
<keyword evidence="6 11" id="KW-0156">Chromatin regulator</keyword>
<dbReference type="Pfam" id="PF12998">
    <property type="entry name" value="ING"/>
    <property type="match status" value="2"/>
</dbReference>
<comment type="similarity">
    <text evidence="2 11">Belongs to the ING family.</text>
</comment>
<evidence type="ECO:0000256" key="2">
    <source>
        <dbReference type="ARBA" id="ARBA00010210"/>
    </source>
</evidence>
<evidence type="ECO:0000313" key="14">
    <source>
        <dbReference type="EMBL" id="TGO79670.1"/>
    </source>
</evidence>
<dbReference type="CDD" id="cd15505">
    <property type="entry name" value="PHD_ING"/>
    <property type="match status" value="1"/>
</dbReference>
<dbReference type="InterPro" id="IPR019786">
    <property type="entry name" value="Zinc_finger_PHD-type_CS"/>
</dbReference>
<keyword evidence="3 9" id="KW-0479">Metal-binding</keyword>
<evidence type="ECO:0000256" key="11">
    <source>
        <dbReference type="RuleBase" id="RU361213"/>
    </source>
</evidence>
<evidence type="ECO:0000256" key="1">
    <source>
        <dbReference type="ARBA" id="ARBA00004123"/>
    </source>
</evidence>
<evidence type="ECO:0000256" key="5">
    <source>
        <dbReference type="ARBA" id="ARBA00022833"/>
    </source>
</evidence>
<evidence type="ECO:0000256" key="3">
    <source>
        <dbReference type="ARBA" id="ARBA00022723"/>
    </source>
</evidence>
<comment type="subcellular location">
    <subcellularLocation>
        <location evidence="1 11">Nucleus</location>
    </subcellularLocation>
</comment>
<evidence type="ECO:0000256" key="8">
    <source>
        <dbReference type="PIRSR" id="PIRSR628651-50"/>
    </source>
</evidence>
<feature type="region of interest" description="Disordered" evidence="12">
    <location>
        <begin position="228"/>
        <end position="501"/>
    </location>
</feature>
<feature type="compositionally biased region" description="Polar residues" evidence="12">
    <location>
        <begin position="417"/>
        <end position="433"/>
    </location>
</feature>
<feature type="compositionally biased region" description="Low complexity" evidence="12">
    <location>
        <begin position="31"/>
        <end position="41"/>
    </location>
</feature>
<evidence type="ECO:0000256" key="7">
    <source>
        <dbReference type="ARBA" id="ARBA00023242"/>
    </source>
</evidence>
<feature type="binding site" evidence="9">
    <location>
        <position position="653"/>
    </location>
    <ligand>
        <name>Zn(2+)</name>
        <dbReference type="ChEBI" id="CHEBI:29105"/>
        <label>1</label>
    </ligand>
</feature>
<feature type="binding site" evidence="9">
    <location>
        <position position="696"/>
    </location>
    <ligand>
        <name>Zn(2+)</name>
        <dbReference type="ChEBI" id="CHEBI:29105"/>
        <label>2</label>
    </ligand>
</feature>
<feature type="site" description="Histone H3K4me3 binding" evidence="8">
    <location>
        <position position="673"/>
    </location>
</feature>
<dbReference type="GO" id="GO:0070210">
    <property type="term" value="C:Rpd3L-Expanded complex"/>
    <property type="evidence" value="ECO:0007669"/>
    <property type="project" value="TreeGrafter"/>
</dbReference>
<dbReference type="AlphaFoldDB" id="A0A4Z1K6K3"/>
<dbReference type="SUPFAM" id="SSF57903">
    <property type="entry name" value="FYVE/PHD zinc finger"/>
    <property type="match status" value="1"/>
</dbReference>
<comment type="caution">
    <text evidence="14">The sequence shown here is derived from an EMBL/GenBank/DDBJ whole genome shotgun (WGS) entry which is preliminary data.</text>
</comment>
<keyword evidence="4 10" id="KW-0863">Zinc-finger</keyword>
<feature type="binding site" evidence="9">
    <location>
        <position position="664"/>
    </location>
    <ligand>
        <name>Zn(2+)</name>
        <dbReference type="ChEBI" id="CHEBI:29105"/>
        <label>2</label>
    </ligand>
</feature>
<comment type="function">
    <text evidence="11">Component of an histone acetyltransferase complex.</text>
</comment>
<dbReference type="InterPro" id="IPR013083">
    <property type="entry name" value="Znf_RING/FYVE/PHD"/>
</dbReference>
<feature type="compositionally biased region" description="Basic and acidic residues" evidence="12">
    <location>
        <begin position="273"/>
        <end position="284"/>
    </location>
</feature>
<evidence type="ECO:0000256" key="6">
    <source>
        <dbReference type="ARBA" id="ARBA00022853"/>
    </source>
</evidence>
<dbReference type="PANTHER" id="PTHR10333">
    <property type="entry name" value="INHIBITOR OF GROWTH PROTEIN"/>
    <property type="match status" value="1"/>
</dbReference>
<dbReference type="SMART" id="SM01408">
    <property type="entry name" value="ING"/>
    <property type="match status" value="1"/>
</dbReference>
<feature type="binding site" evidence="9">
    <location>
        <position position="675"/>
    </location>
    <ligand>
        <name>Zn(2+)</name>
        <dbReference type="ChEBI" id="CHEBI:29105"/>
        <label>1</label>
    </ligand>
</feature>
<dbReference type="STRING" id="278938.A0A4Z1K6K3"/>
<feature type="site" description="Histone H3K4me3 binding" evidence="8">
    <location>
        <position position="665"/>
    </location>
</feature>
<keyword evidence="7 11" id="KW-0539">Nucleus</keyword>
<dbReference type="PANTHER" id="PTHR10333:SF42">
    <property type="entry name" value="INHIBITOR OF GROWTH PROTEIN 5"/>
    <property type="match status" value="1"/>
</dbReference>
<dbReference type="Proteomes" id="UP000297229">
    <property type="component" value="Unassembled WGS sequence"/>
</dbReference>
<feature type="compositionally biased region" description="Polar residues" evidence="12">
    <location>
        <begin position="554"/>
        <end position="579"/>
    </location>
</feature>
<feature type="region of interest" description="Disordered" evidence="12">
    <location>
        <begin position="543"/>
        <end position="615"/>
    </location>
</feature>
<dbReference type="OrthoDB" id="4173905at2759"/>
<dbReference type="GO" id="GO:0006355">
    <property type="term" value="P:regulation of DNA-templated transcription"/>
    <property type="evidence" value="ECO:0007669"/>
    <property type="project" value="TreeGrafter"/>
</dbReference>
<protein>
    <recommendedName>
        <fullName evidence="11">Chromatin modification-related protein</fullName>
    </recommendedName>
</protein>
<dbReference type="Gene3D" id="3.30.40.10">
    <property type="entry name" value="Zinc/RING finger domain, C3HC4 (zinc finger)"/>
    <property type="match status" value="1"/>
</dbReference>
<proteinExistence type="inferred from homology"/>
<feature type="compositionally biased region" description="Low complexity" evidence="12">
    <location>
        <begin position="125"/>
        <end position="147"/>
    </location>
</feature>
<feature type="compositionally biased region" description="Polar residues" evidence="12">
    <location>
        <begin position="20"/>
        <end position="30"/>
    </location>
</feature>
<evidence type="ECO:0000256" key="9">
    <source>
        <dbReference type="PIRSR" id="PIRSR628651-51"/>
    </source>
</evidence>
<dbReference type="InterPro" id="IPR001965">
    <property type="entry name" value="Znf_PHD"/>
</dbReference>
<reference evidence="14 15" key="1">
    <citation type="submission" date="2017-12" db="EMBL/GenBank/DDBJ databases">
        <title>Comparative genomics of Botrytis spp.</title>
        <authorList>
            <person name="Valero-Jimenez C.A."/>
            <person name="Tapia P."/>
            <person name="Veloso J."/>
            <person name="Silva-Moreno E."/>
            <person name="Staats M."/>
            <person name="Valdes J.H."/>
            <person name="Van Kan J.A.L."/>
        </authorList>
    </citation>
    <scope>NUCLEOTIDE SEQUENCE [LARGE SCALE GENOMIC DNA]</scope>
    <source>
        <strain evidence="14 15">Be9601</strain>
    </source>
</reference>
<dbReference type="PROSITE" id="PS01359">
    <property type="entry name" value="ZF_PHD_1"/>
    <property type="match status" value="1"/>
</dbReference>
<feature type="binding site" evidence="9">
    <location>
        <position position="678"/>
    </location>
    <ligand>
        <name>Zn(2+)</name>
        <dbReference type="ChEBI" id="CHEBI:29105"/>
        <label>1</label>
    </ligand>
</feature>
<feature type="binding site" evidence="9">
    <location>
        <position position="669"/>
    </location>
    <ligand>
        <name>Zn(2+)</name>
        <dbReference type="ChEBI" id="CHEBI:29105"/>
        <label>2</label>
    </ligand>
</feature>
<keyword evidence="5 9" id="KW-0862">Zinc</keyword>
<dbReference type="SMART" id="SM00249">
    <property type="entry name" value="PHD"/>
    <property type="match status" value="1"/>
</dbReference>
<dbReference type="EMBL" id="PQXM01000026">
    <property type="protein sequence ID" value="TGO79670.1"/>
    <property type="molecule type" value="Genomic_DNA"/>
</dbReference>
<evidence type="ECO:0000259" key="13">
    <source>
        <dbReference type="PROSITE" id="PS50016"/>
    </source>
</evidence>
<dbReference type="GO" id="GO:0006325">
    <property type="term" value="P:chromatin organization"/>
    <property type="evidence" value="ECO:0007669"/>
    <property type="project" value="UniProtKB-KW"/>
</dbReference>
<dbReference type="Gene3D" id="6.10.140.1740">
    <property type="match status" value="1"/>
</dbReference>
<sequence length="709" mass="75184">MKSTKAPPSDPSSSRRAQPLRQTRNNPPRTSISGSRPLGSRGSIGGGDGVPNADQTVEIFPAITQFADAISALPKELVRHFTLLKEVDAKVFGPEEELARLVDIALNTPPPTTLNYPANSRSASTNGTNGLHGLSNLNGSLTNGNSGPASTLTEMQGESFAPVNPAYAIYHAPNMPRRRQFQACASYMQNMLVSLDEKNHVISTAGEALNKQLSRLDQCFPHIENEVSEEARHGSTTHWAYPENRTSKANPVGSSRRDAPPVNNTSAAAQQVAEEHAARSDSRKQALLARKGAKTQHADSDFDDTHEGRKADSNKRPHGNSKARKAATATAETPTNVGLGITNGNGTNANPPKRRKVEKTANAGPSTERVLNGVFGINGSASKGKAASPRATPAPDGTKKPARARAAPNGQARKRNNTTTSAMSPSLASSPIRTTFPDIKPPGRASPAPVNGGRPASARARQNSVQSLADTTRQTQSSASNKLNGNTPGTPDLAAAASVTGKTVPEVKATMKEAGTNGKGEHLLEDAQPQNPEVLGGIVVGNSRESMKREETVESNGDSMQGIQSTTVTTKSGRASKPSTPAMPSFVEPPRSRSSRSIPDTISTAKRSHKKGAGAAAQLIAQQNLEPDDTTSSAQGDDEDIEIDADEPTYCYCNGVSYGEMVACDNGSCQKEWFHLECVGLKIAPRGNAKWYCDDCKEKMKNKRFNNGR</sequence>
<feature type="site" description="Histone H3K4me3 binding" evidence="8">
    <location>
        <position position="650"/>
    </location>
</feature>
<evidence type="ECO:0000256" key="12">
    <source>
        <dbReference type="SAM" id="MobiDB-lite"/>
    </source>
</evidence>
<accession>A0A4Z1K6K3</accession>